<evidence type="ECO:0000256" key="2">
    <source>
        <dbReference type="ARBA" id="ARBA00022829"/>
    </source>
</evidence>
<accession>A0A3B0WH67</accession>
<dbReference type="PANTHER" id="PTHR33375">
    <property type="entry name" value="CHROMOSOME-PARTITIONING PROTEIN PARB-RELATED"/>
    <property type="match status" value="1"/>
</dbReference>
<dbReference type="PANTHER" id="PTHR33375:SF1">
    <property type="entry name" value="CHROMOSOME-PARTITIONING PROTEIN PARB-RELATED"/>
    <property type="match status" value="1"/>
</dbReference>
<organism evidence="6">
    <name type="scientific">hydrothermal vent metagenome</name>
    <dbReference type="NCBI Taxonomy" id="652676"/>
    <lineage>
        <taxon>unclassified sequences</taxon>
        <taxon>metagenomes</taxon>
        <taxon>ecological metagenomes</taxon>
    </lineage>
</organism>
<dbReference type="SUPFAM" id="SSF109709">
    <property type="entry name" value="KorB DNA-binding domain-like"/>
    <property type="match status" value="1"/>
</dbReference>
<dbReference type="NCBIfam" id="TIGR00180">
    <property type="entry name" value="parB_part"/>
    <property type="match status" value="1"/>
</dbReference>
<dbReference type="FunFam" id="1.10.10.2830:FF:000001">
    <property type="entry name" value="Chromosome partitioning protein ParB"/>
    <property type="match status" value="1"/>
</dbReference>
<protein>
    <submittedName>
        <fullName evidence="6">Chromosome (Plasmid) partitioning protein ParB</fullName>
    </submittedName>
</protein>
<dbReference type="EMBL" id="UOFA01000041">
    <property type="protein sequence ID" value="VAW43826.1"/>
    <property type="molecule type" value="Genomic_DNA"/>
</dbReference>
<dbReference type="FunFam" id="3.90.1530.30:FF:000001">
    <property type="entry name" value="Chromosome partitioning protein ParB"/>
    <property type="match status" value="1"/>
</dbReference>
<dbReference type="Gene3D" id="3.90.1530.30">
    <property type="match status" value="1"/>
</dbReference>
<dbReference type="InterPro" id="IPR057240">
    <property type="entry name" value="ParB_dimer_C"/>
</dbReference>
<dbReference type="GO" id="GO:0003677">
    <property type="term" value="F:DNA binding"/>
    <property type="evidence" value="ECO:0007669"/>
    <property type="project" value="UniProtKB-KW"/>
</dbReference>
<name>A0A3B0WH67_9ZZZZ</name>
<dbReference type="InterPro" id="IPR036086">
    <property type="entry name" value="ParB/Sulfiredoxin_sf"/>
</dbReference>
<proteinExistence type="inferred from homology"/>
<gene>
    <name evidence="6" type="ORF">MNBD_GAMMA02-177</name>
</gene>
<evidence type="ECO:0000256" key="4">
    <source>
        <dbReference type="SAM" id="MobiDB-lite"/>
    </source>
</evidence>
<feature type="domain" description="ParB-like N-terminal" evidence="5">
    <location>
        <begin position="64"/>
        <end position="154"/>
    </location>
</feature>
<dbReference type="GO" id="GO:0045881">
    <property type="term" value="P:positive regulation of sporulation resulting in formation of a cellular spore"/>
    <property type="evidence" value="ECO:0007669"/>
    <property type="project" value="TreeGrafter"/>
</dbReference>
<sequence>MPKELSNTKTLKKKITKKKTSKKINNKVTPKNTRKSSLGRGLDALLGHRNQTVDQVSVEASELQSLSIEQLQPGQYQPRSIMDKTKLQELADSIHAQGILQPIVVRKLTTNKYEIIAGERRWRAAQLAKLSEVPVLIKQVSDQQTIAMALIENIQREDLSPLEEAQALQRLIDEFDITHAEAAQAVGRSRVAVSNLLRLLELSPKVKAMLNDGLLEMGHARCLLPLDTQLQLQAANEIMAKKMSVRQAEALVKKLKNPTFKSLTSQPSKGADITHLEQKLSEQLCAQVEIQHKAKGKSKLVIHYHGADELEGILNRIK</sequence>
<keyword evidence="2" id="KW-0159">Chromosome partition</keyword>
<evidence type="ECO:0000256" key="1">
    <source>
        <dbReference type="ARBA" id="ARBA00006295"/>
    </source>
</evidence>
<evidence type="ECO:0000256" key="3">
    <source>
        <dbReference type="ARBA" id="ARBA00023125"/>
    </source>
</evidence>
<dbReference type="Pfam" id="PF23552">
    <property type="entry name" value="ParB_C"/>
    <property type="match status" value="1"/>
</dbReference>
<evidence type="ECO:0000313" key="6">
    <source>
        <dbReference type="EMBL" id="VAW43826.1"/>
    </source>
</evidence>
<dbReference type="InterPro" id="IPR041468">
    <property type="entry name" value="HTH_ParB/Spo0J"/>
</dbReference>
<dbReference type="InterPro" id="IPR050336">
    <property type="entry name" value="Chromosome_partition/occlusion"/>
</dbReference>
<dbReference type="Pfam" id="PF02195">
    <property type="entry name" value="ParB_N"/>
    <property type="match status" value="1"/>
</dbReference>
<feature type="region of interest" description="Disordered" evidence="4">
    <location>
        <begin position="1"/>
        <end position="39"/>
    </location>
</feature>
<comment type="similarity">
    <text evidence="1">Belongs to the ParB family.</text>
</comment>
<dbReference type="InterPro" id="IPR004437">
    <property type="entry name" value="ParB/RepB/Spo0J"/>
</dbReference>
<dbReference type="GO" id="GO:0005694">
    <property type="term" value="C:chromosome"/>
    <property type="evidence" value="ECO:0007669"/>
    <property type="project" value="TreeGrafter"/>
</dbReference>
<evidence type="ECO:0000259" key="5">
    <source>
        <dbReference type="SMART" id="SM00470"/>
    </source>
</evidence>
<feature type="compositionally biased region" description="Basic residues" evidence="4">
    <location>
        <begin position="10"/>
        <end position="25"/>
    </location>
</feature>
<dbReference type="SMART" id="SM00470">
    <property type="entry name" value="ParB"/>
    <property type="match status" value="1"/>
</dbReference>
<dbReference type="InterPro" id="IPR003115">
    <property type="entry name" value="ParB_N"/>
</dbReference>
<dbReference type="Pfam" id="PF17762">
    <property type="entry name" value="HTH_ParB"/>
    <property type="match status" value="1"/>
</dbReference>
<dbReference type="GO" id="GO:0007059">
    <property type="term" value="P:chromosome segregation"/>
    <property type="evidence" value="ECO:0007669"/>
    <property type="project" value="UniProtKB-KW"/>
</dbReference>
<reference evidence="6" key="1">
    <citation type="submission" date="2018-06" db="EMBL/GenBank/DDBJ databases">
        <authorList>
            <person name="Zhirakovskaya E."/>
        </authorList>
    </citation>
    <scope>NUCLEOTIDE SEQUENCE</scope>
</reference>
<keyword evidence="3" id="KW-0238">DNA-binding</keyword>
<dbReference type="CDD" id="cd16393">
    <property type="entry name" value="SPO0J_N"/>
    <property type="match status" value="1"/>
</dbReference>
<dbReference type="SUPFAM" id="SSF110849">
    <property type="entry name" value="ParB/Sulfiredoxin"/>
    <property type="match status" value="1"/>
</dbReference>
<dbReference type="Gene3D" id="1.10.10.2830">
    <property type="match status" value="1"/>
</dbReference>
<dbReference type="AlphaFoldDB" id="A0A3B0WH67"/>